<dbReference type="PANTHER" id="PTHR11108">
    <property type="entry name" value="FERROCHELATASE"/>
    <property type="match status" value="1"/>
</dbReference>
<evidence type="ECO:0000256" key="2">
    <source>
        <dbReference type="SAM" id="MobiDB-lite"/>
    </source>
</evidence>
<proteinExistence type="inferred from homology"/>
<dbReference type="PANTHER" id="PTHR11108:SF1">
    <property type="entry name" value="FERROCHELATASE, MITOCHONDRIAL"/>
    <property type="match status" value="1"/>
</dbReference>
<dbReference type="GO" id="GO:0004325">
    <property type="term" value="F:ferrochelatase activity"/>
    <property type="evidence" value="ECO:0007669"/>
    <property type="project" value="UniProtKB-EC"/>
</dbReference>
<dbReference type="GeneID" id="76999196"/>
<comment type="similarity">
    <text evidence="1">Belongs to the ferrochelatase family.</text>
</comment>
<dbReference type="EMBL" id="JAMDMM010000020">
    <property type="protein sequence ID" value="MCY9607407.1"/>
    <property type="molecule type" value="Genomic_DNA"/>
</dbReference>
<accession>A0ABT4FTB3</accession>
<dbReference type="Gene3D" id="3.40.50.1400">
    <property type="match status" value="2"/>
</dbReference>
<feature type="region of interest" description="Disordered" evidence="2">
    <location>
        <begin position="1"/>
        <end position="24"/>
    </location>
</feature>
<evidence type="ECO:0000313" key="4">
    <source>
        <dbReference type="Proteomes" id="UP001209276"/>
    </source>
</evidence>
<sequence length="351" mass="37530">MIEMEQDRLVAGDPPGPAAAGAAAELPEVAGTAHAPPAAANAGKPAQAVLLAAYGACRSIDEVPQLYEHIMRGRCSPGALAQGVSRYRQTAACDPLYAVTARQAEAVSQRLGQLCSAPVPVYIGYKHSPSFVSEAVRQAASDGISRLALLHLSPFSAGTGMYMHEAARAGDGADPPIRVTAVADWQEHPAFIRLIARRLRDAYRWLPAASLPAARVIFTVHSKPGLPSAHTAFIAQYGRLARLIAEAAEIGRWDIAYRSGLPAPQRWLGPDVKDVIRQAAGHGCQAVVLCELTSLTDNVEVYHDLGEDAKRLAEACGMQFVRTEPVNDAWDFIEFIADIVSRHLLAGQYSA</sequence>
<feature type="compositionally biased region" description="Low complexity" evidence="2">
    <location>
        <begin position="11"/>
        <end position="24"/>
    </location>
</feature>
<dbReference type="Pfam" id="PF00762">
    <property type="entry name" value="Ferrochelatase"/>
    <property type="match status" value="1"/>
</dbReference>
<dbReference type="RefSeq" id="WP_244194116.1">
    <property type="nucleotide sequence ID" value="NZ_CABMNB010000021.1"/>
</dbReference>
<protein>
    <submittedName>
        <fullName evidence="3">Ferrochelatase</fullName>
        <ecNumber evidence="3">4.98.1.1</ecNumber>
    </submittedName>
</protein>
<keyword evidence="4" id="KW-1185">Reference proteome</keyword>
<name>A0ABT4FTB3_PANTH</name>
<feature type="compositionally biased region" description="Basic and acidic residues" evidence="2">
    <location>
        <begin position="1"/>
        <end position="10"/>
    </location>
</feature>
<keyword evidence="3" id="KW-0456">Lyase</keyword>
<dbReference type="EC" id="4.98.1.1" evidence="3"/>
<comment type="caution">
    <text evidence="3">The sequence shown here is derived from an EMBL/GenBank/DDBJ whole genome shotgun (WGS) entry which is preliminary data.</text>
</comment>
<dbReference type="SUPFAM" id="SSF53800">
    <property type="entry name" value="Chelatase"/>
    <property type="match status" value="1"/>
</dbReference>
<evidence type="ECO:0000313" key="3">
    <source>
        <dbReference type="EMBL" id="MCY9607407.1"/>
    </source>
</evidence>
<gene>
    <name evidence="3" type="ORF">M5W83_09615</name>
</gene>
<reference evidence="3 4" key="1">
    <citation type="submission" date="2022-05" db="EMBL/GenBank/DDBJ databases">
        <title>Genome Sequencing of Bee-Associated Microbes.</title>
        <authorList>
            <person name="Dunlap C."/>
        </authorList>
    </citation>
    <scope>NUCLEOTIDE SEQUENCE [LARGE SCALE GENOMIC DNA]</scope>
    <source>
        <strain evidence="3 4">NRRL B-14613</strain>
    </source>
</reference>
<dbReference type="Proteomes" id="UP001209276">
    <property type="component" value="Unassembled WGS sequence"/>
</dbReference>
<evidence type="ECO:0000256" key="1">
    <source>
        <dbReference type="RuleBase" id="RU004185"/>
    </source>
</evidence>
<organism evidence="3 4">
    <name type="scientific">Paenibacillus thiaminolyticus</name>
    <name type="common">Bacillus thiaminolyticus</name>
    <dbReference type="NCBI Taxonomy" id="49283"/>
    <lineage>
        <taxon>Bacteria</taxon>
        <taxon>Bacillati</taxon>
        <taxon>Bacillota</taxon>
        <taxon>Bacilli</taxon>
        <taxon>Bacillales</taxon>
        <taxon>Paenibacillaceae</taxon>
        <taxon>Paenibacillus</taxon>
    </lineage>
</organism>
<dbReference type="InterPro" id="IPR001015">
    <property type="entry name" value="Ferrochelatase"/>
</dbReference>